<protein>
    <recommendedName>
        <fullName evidence="4">DUF423 domain-containing protein</fullName>
    </recommendedName>
</protein>
<dbReference type="RefSeq" id="WP_072778380.1">
    <property type="nucleotide sequence ID" value="NZ_FQXC01000003.1"/>
</dbReference>
<accession>A0A1M5TE42</accession>
<keyword evidence="1" id="KW-0472">Membrane</keyword>
<keyword evidence="1" id="KW-1133">Transmembrane helix</keyword>
<keyword evidence="1" id="KW-0812">Transmembrane</keyword>
<evidence type="ECO:0000313" key="3">
    <source>
        <dbReference type="Proteomes" id="UP000184221"/>
    </source>
</evidence>
<feature type="transmembrane region" description="Helical" evidence="1">
    <location>
        <begin position="73"/>
        <end position="96"/>
    </location>
</feature>
<sequence>MMWFSLAAALSAVWLGVHLVLGGKDIAAPLLRADGLVPVVRDTQYLCWHFTSCAIAAMAVGFAYAAWSGDIALAWGVTLLAAAFAVTGIGLVIRIGQSHRKLPQGWLFVPVATFGAIGLFQV</sequence>
<dbReference type="AlphaFoldDB" id="A0A1M5TE42"/>
<evidence type="ECO:0000313" key="2">
    <source>
        <dbReference type="EMBL" id="SHH48900.1"/>
    </source>
</evidence>
<dbReference type="Proteomes" id="UP000184221">
    <property type="component" value="Unassembled WGS sequence"/>
</dbReference>
<proteinExistence type="predicted"/>
<organism evidence="2 3">
    <name type="scientific">Marivita hallyeonensis</name>
    <dbReference type="NCBI Taxonomy" id="996342"/>
    <lineage>
        <taxon>Bacteria</taxon>
        <taxon>Pseudomonadati</taxon>
        <taxon>Pseudomonadota</taxon>
        <taxon>Alphaproteobacteria</taxon>
        <taxon>Rhodobacterales</taxon>
        <taxon>Roseobacteraceae</taxon>
        <taxon>Marivita</taxon>
    </lineage>
</organism>
<dbReference type="EMBL" id="FQXC01000003">
    <property type="protein sequence ID" value="SHH48900.1"/>
    <property type="molecule type" value="Genomic_DNA"/>
</dbReference>
<name>A0A1M5TE42_9RHOB</name>
<gene>
    <name evidence="2" type="ORF">SAMN05443551_2189</name>
</gene>
<keyword evidence="3" id="KW-1185">Reference proteome</keyword>
<dbReference type="STRING" id="996342.SAMN05443551_2189"/>
<dbReference type="OrthoDB" id="7667463at2"/>
<evidence type="ECO:0000256" key="1">
    <source>
        <dbReference type="SAM" id="Phobius"/>
    </source>
</evidence>
<evidence type="ECO:0008006" key="4">
    <source>
        <dbReference type="Google" id="ProtNLM"/>
    </source>
</evidence>
<feature type="transmembrane region" description="Helical" evidence="1">
    <location>
        <begin position="46"/>
        <end position="66"/>
    </location>
</feature>
<reference evidence="2 3" key="1">
    <citation type="submission" date="2016-11" db="EMBL/GenBank/DDBJ databases">
        <authorList>
            <person name="Jaros S."/>
            <person name="Januszkiewicz K."/>
            <person name="Wedrychowicz H."/>
        </authorList>
    </citation>
    <scope>NUCLEOTIDE SEQUENCE [LARGE SCALE GENOMIC DNA]</scope>
    <source>
        <strain evidence="2 3">DSM 29431</strain>
    </source>
</reference>